<proteinExistence type="predicted"/>
<feature type="non-terminal residue" evidence="1">
    <location>
        <position position="1"/>
    </location>
</feature>
<sequence>VPTLILSLMENQYDVPSPVYTIFPSVNTSPIQLQSMIHSDTIISSNPCTGGFMLPSPKPNGVKQLNACIPFQNTQQQLLIQQQGAAASLYLPLSINISNQQFSSSIYPLNGFKVECSNLNDSMAVTQEDAIDSKVHFVSTTNPYDSSYPPTPTTPRNESFFPMTPPIETNPAIYYDRGQYFLHFAKPRDPFQAFKNFVIATNLGSLRAKHQVAYCLQHGIGVEKDEKKAVEIYLETANSDPPIAASLCQLGICFQMGIGVEVDPSRAVKYYERAVHNGNLDAMFNLAYCLRRGIGTPVDCQHAYNLYLRLAELGDPQGMKFAGNCYSAGIGTPKNDAEAFKWFLRSSECDHYWGGKMEYALLLYESAMSAIELGHVALDFAAPNFCEAFHLIREVCENFPSCPGPNKLMLGKFYHFGIGCQKDFQKALQWYQKALKSHFMTTQSLRDCESLISDIHQSFSLSTAIKNEILIGG</sequence>
<dbReference type="Proteomes" id="UP000789920">
    <property type="component" value="Unassembled WGS sequence"/>
</dbReference>
<reference evidence="1" key="1">
    <citation type="submission" date="2021-06" db="EMBL/GenBank/DDBJ databases">
        <authorList>
            <person name="Kallberg Y."/>
            <person name="Tangrot J."/>
            <person name="Rosling A."/>
        </authorList>
    </citation>
    <scope>NUCLEOTIDE SEQUENCE</scope>
    <source>
        <strain evidence="1">MA461A</strain>
    </source>
</reference>
<evidence type="ECO:0000313" key="1">
    <source>
        <dbReference type="EMBL" id="CAG8773392.1"/>
    </source>
</evidence>
<protein>
    <submittedName>
        <fullName evidence="1">17516_t:CDS:1</fullName>
    </submittedName>
</protein>
<evidence type="ECO:0000313" key="2">
    <source>
        <dbReference type="Proteomes" id="UP000789920"/>
    </source>
</evidence>
<comment type="caution">
    <text evidence="1">The sequence shown here is derived from an EMBL/GenBank/DDBJ whole genome shotgun (WGS) entry which is preliminary data.</text>
</comment>
<gene>
    <name evidence="1" type="ORF">RPERSI_LOCUS16676</name>
</gene>
<name>A0ACA9R1R4_9GLOM</name>
<dbReference type="EMBL" id="CAJVQC010041654">
    <property type="protein sequence ID" value="CAG8773392.1"/>
    <property type="molecule type" value="Genomic_DNA"/>
</dbReference>
<organism evidence="1 2">
    <name type="scientific">Racocetra persica</name>
    <dbReference type="NCBI Taxonomy" id="160502"/>
    <lineage>
        <taxon>Eukaryota</taxon>
        <taxon>Fungi</taxon>
        <taxon>Fungi incertae sedis</taxon>
        <taxon>Mucoromycota</taxon>
        <taxon>Glomeromycotina</taxon>
        <taxon>Glomeromycetes</taxon>
        <taxon>Diversisporales</taxon>
        <taxon>Gigasporaceae</taxon>
        <taxon>Racocetra</taxon>
    </lineage>
</organism>
<feature type="non-terminal residue" evidence="1">
    <location>
        <position position="473"/>
    </location>
</feature>
<accession>A0ACA9R1R4</accession>
<keyword evidence="2" id="KW-1185">Reference proteome</keyword>